<protein>
    <recommendedName>
        <fullName evidence="1">BTB domain-containing protein</fullName>
    </recommendedName>
</protein>
<dbReference type="PROSITE" id="PS50097">
    <property type="entry name" value="BTB"/>
    <property type="match status" value="1"/>
</dbReference>
<dbReference type="AlphaFoldDB" id="A0A397VVT2"/>
<feature type="domain" description="BTB" evidence="1">
    <location>
        <begin position="19"/>
        <end position="92"/>
    </location>
</feature>
<dbReference type="InterPro" id="IPR011333">
    <property type="entry name" value="SKP1/BTB/POZ_sf"/>
</dbReference>
<dbReference type="EMBL" id="QKWP01000159">
    <property type="protein sequence ID" value="RIB25862.1"/>
    <property type="molecule type" value="Genomic_DNA"/>
</dbReference>
<dbReference type="InterPro" id="IPR052394">
    <property type="entry name" value="LRR-containing"/>
</dbReference>
<proteinExistence type="predicted"/>
<dbReference type="Pfam" id="PF00651">
    <property type="entry name" value="BTB"/>
    <property type="match status" value="1"/>
</dbReference>
<dbReference type="SUPFAM" id="SSF52047">
    <property type="entry name" value="RNI-like"/>
    <property type="match status" value="1"/>
</dbReference>
<dbReference type="Pfam" id="PF13516">
    <property type="entry name" value="LRR_6"/>
    <property type="match status" value="9"/>
</dbReference>
<comment type="caution">
    <text evidence="2">The sequence shown here is derived from an EMBL/GenBank/DDBJ whole genome shotgun (WGS) entry which is preliminary data.</text>
</comment>
<evidence type="ECO:0000313" key="3">
    <source>
        <dbReference type="Proteomes" id="UP000266673"/>
    </source>
</evidence>
<evidence type="ECO:0000259" key="1">
    <source>
        <dbReference type="PROSITE" id="PS50097"/>
    </source>
</evidence>
<dbReference type="STRING" id="44941.A0A397VVT2"/>
<dbReference type="SMART" id="SM00368">
    <property type="entry name" value="LRR_RI"/>
    <property type="match status" value="7"/>
</dbReference>
<dbReference type="SMART" id="SM00225">
    <property type="entry name" value="BTB"/>
    <property type="match status" value="1"/>
</dbReference>
<evidence type="ECO:0000313" key="2">
    <source>
        <dbReference type="EMBL" id="RIB25862.1"/>
    </source>
</evidence>
<dbReference type="Gene3D" id="3.30.710.10">
    <property type="entry name" value="Potassium Channel Kv1.1, Chain A"/>
    <property type="match status" value="1"/>
</dbReference>
<keyword evidence="3" id="KW-1185">Reference proteome</keyword>
<dbReference type="Proteomes" id="UP000266673">
    <property type="component" value="Unassembled WGS sequence"/>
</dbReference>
<dbReference type="CDD" id="cd18186">
    <property type="entry name" value="BTB_POZ_ZBTB_KLHL-like"/>
    <property type="match status" value="1"/>
</dbReference>
<dbReference type="InterPro" id="IPR000210">
    <property type="entry name" value="BTB/POZ_dom"/>
</dbReference>
<dbReference type="PANTHER" id="PTHR24114">
    <property type="entry name" value="LEUCINE RICH REPEAT FAMILY PROTEIN"/>
    <property type="match status" value="1"/>
</dbReference>
<organism evidence="2 3">
    <name type="scientific">Gigaspora rosea</name>
    <dbReference type="NCBI Taxonomy" id="44941"/>
    <lineage>
        <taxon>Eukaryota</taxon>
        <taxon>Fungi</taxon>
        <taxon>Fungi incertae sedis</taxon>
        <taxon>Mucoromycota</taxon>
        <taxon>Glomeromycotina</taxon>
        <taxon>Glomeromycetes</taxon>
        <taxon>Diversisporales</taxon>
        <taxon>Gigasporaceae</taxon>
        <taxon>Gigaspora</taxon>
    </lineage>
</organism>
<dbReference type="SUPFAM" id="SSF54695">
    <property type="entry name" value="POZ domain"/>
    <property type="match status" value="1"/>
</dbReference>
<sequence length="474" mass="52432">MKNQPTQNFSNLLESPKEFDVKIKVGVKPNIKEFKAHSIILSARSDYFKSVLSSRWARREDGFIIFNKPNISPPVFEILIRYIYTGAFSGKRVGLLDIFIAADEIGLFEISQKVEKRLLETESAWKFPKDFITICKYDTYTNLHEIALKFVRKKALGYLKQGKFLIALEFYEELLKNSQISAEDQESASNWDLSHKCGLKRMNELTKVLCKNTTLTSLNLSHNELGSINYITSFFKRSGEKVLADALCKNTTLTSLNLRENKIGPEGGKALANVLCKNSTLTSLNLDSNWIGSEGGKAIANALCKNTTLTFLDLGNNNLESFGGKALSDVLCKNTTLTSLNLSYNNLGPFGGKALASVLCKNTTLTSLNLSYNNLGSFGGKALANALCKNSTLKDLNLQYNNLGSEEGKALADALCENSTLTSLDLSWNEFGSEVEKALAVALCKNITLTSLDIRSNDIKFQIKSNNPNIKVLQ</sequence>
<dbReference type="PROSITE" id="PS51450">
    <property type="entry name" value="LRR"/>
    <property type="match status" value="1"/>
</dbReference>
<name>A0A397VVT2_9GLOM</name>
<dbReference type="OrthoDB" id="408604at2759"/>
<reference evidence="2 3" key="1">
    <citation type="submission" date="2018-06" db="EMBL/GenBank/DDBJ databases">
        <title>Comparative genomics reveals the genomic features of Rhizophagus irregularis, R. cerebriforme, R. diaphanum and Gigaspora rosea, and their symbiotic lifestyle signature.</title>
        <authorList>
            <person name="Morin E."/>
            <person name="San Clemente H."/>
            <person name="Chen E.C.H."/>
            <person name="De La Providencia I."/>
            <person name="Hainaut M."/>
            <person name="Kuo A."/>
            <person name="Kohler A."/>
            <person name="Murat C."/>
            <person name="Tang N."/>
            <person name="Roy S."/>
            <person name="Loubradou J."/>
            <person name="Henrissat B."/>
            <person name="Grigoriev I.V."/>
            <person name="Corradi N."/>
            <person name="Roux C."/>
            <person name="Martin F.M."/>
        </authorList>
    </citation>
    <scope>NUCLEOTIDE SEQUENCE [LARGE SCALE GENOMIC DNA]</scope>
    <source>
        <strain evidence="2 3">DAOM 194757</strain>
    </source>
</reference>
<accession>A0A397VVT2</accession>
<dbReference type="InterPro" id="IPR001611">
    <property type="entry name" value="Leu-rich_rpt"/>
</dbReference>
<gene>
    <name evidence="2" type="ORF">C2G38_2241142</name>
</gene>
<dbReference type="Gene3D" id="3.80.10.10">
    <property type="entry name" value="Ribonuclease Inhibitor"/>
    <property type="match status" value="3"/>
</dbReference>
<dbReference type="InterPro" id="IPR032675">
    <property type="entry name" value="LRR_dom_sf"/>
</dbReference>
<dbReference type="PANTHER" id="PTHR24114:SF2">
    <property type="entry name" value="F-BOX DOMAIN-CONTAINING PROTEIN-RELATED"/>
    <property type="match status" value="1"/>
</dbReference>